<dbReference type="InterPro" id="IPR032710">
    <property type="entry name" value="NTF2-like_dom_sf"/>
</dbReference>
<dbReference type="Proteomes" id="UP001589611">
    <property type="component" value="Unassembled WGS sequence"/>
</dbReference>
<dbReference type="RefSeq" id="WP_344714839.1">
    <property type="nucleotide sequence ID" value="NZ_BAAAWH010000001.1"/>
</dbReference>
<keyword evidence="4" id="KW-1185">Reference proteome</keyword>
<evidence type="ECO:0000256" key="1">
    <source>
        <dbReference type="SAM" id="Phobius"/>
    </source>
</evidence>
<dbReference type="Pfam" id="PF25976">
    <property type="entry name" value="LpqB_N"/>
    <property type="match status" value="1"/>
</dbReference>
<sequence>MSDADSRRTRLTLIALAAGIGLVVVIALIAVLARGGPTQLDAATPEGVVQRYSQAVVDGDVPAALSYLLPEVADSCERVPLGTDDRRVTLVESTVRDDSATVHVLVVTVYGSGPLGASEYESEEVFELVRANGDWLIEMAPWQFAVCAESGL</sequence>
<organism evidence="3 4">
    <name type="scientific">Microbacterium terregens</name>
    <dbReference type="NCBI Taxonomy" id="69363"/>
    <lineage>
        <taxon>Bacteria</taxon>
        <taxon>Bacillati</taxon>
        <taxon>Actinomycetota</taxon>
        <taxon>Actinomycetes</taxon>
        <taxon>Micrococcales</taxon>
        <taxon>Microbacteriaceae</taxon>
        <taxon>Microbacterium</taxon>
    </lineage>
</organism>
<feature type="transmembrane region" description="Helical" evidence="1">
    <location>
        <begin position="12"/>
        <end position="33"/>
    </location>
</feature>
<evidence type="ECO:0000313" key="4">
    <source>
        <dbReference type="Proteomes" id="UP001589611"/>
    </source>
</evidence>
<protein>
    <recommendedName>
        <fullName evidence="2">Lipoprotein LpqB N-terminal domain-containing protein</fullName>
    </recommendedName>
</protein>
<evidence type="ECO:0000259" key="2">
    <source>
        <dbReference type="Pfam" id="PF25976"/>
    </source>
</evidence>
<gene>
    <name evidence="3" type="ORF">ACFFPJ_14500</name>
</gene>
<reference evidence="3 4" key="1">
    <citation type="submission" date="2024-09" db="EMBL/GenBank/DDBJ databases">
        <authorList>
            <person name="Sun Q."/>
            <person name="Mori K."/>
        </authorList>
    </citation>
    <scope>NUCLEOTIDE SEQUENCE [LARGE SCALE GENOMIC DNA]</scope>
    <source>
        <strain evidence="3 4">JCM 1342</strain>
    </source>
</reference>
<proteinExistence type="predicted"/>
<accession>A0ABV5T322</accession>
<keyword evidence="1" id="KW-1133">Transmembrane helix</keyword>
<evidence type="ECO:0000313" key="3">
    <source>
        <dbReference type="EMBL" id="MFB9647007.1"/>
    </source>
</evidence>
<dbReference type="EMBL" id="JBHMBE010000004">
    <property type="protein sequence ID" value="MFB9647007.1"/>
    <property type="molecule type" value="Genomic_DNA"/>
</dbReference>
<comment type="caution">
    <text evidence="3">The sequence shown here is derived from an EMBL/GenBank/DDBJ whole genome shotgun (WGS) entry which is preliminary data.</text>
</comment>
<name>A0ABV5T322_9MICO</name>
<dbReference type="SUPFAM" id="SSF54427">
    <property type="entry name" value="NTF2-like"/>
    <property type="match status" value="1"/>
</dbReference>
<keyword evidence="1" id="KW-0812">Transmembrane</keyword>
<dbReference type="InterPro" id="IPR059026">
    <property type="entry name" value="LpqB_N"/>
</dbReference>
<feature type="domain" description="Lipoprotein LpqB N-terminal" evidence="2">
    <location>
        <begin position="42"/>
        <end position="147"/>
    </location>
</feature>
<keyword evidence="1" id="KW-0472">Membrane</keyword>